<accession>A0A1S0TTG9</accession>
<protein>
    <submittedName>
        <fullName evidence="2">Uncharacterized protein</fullName>
    </submittedName>
</protein>
<dbReference type="EMBL" id="JH712072">
    <property type="protein sequence ID" value="EFO19607.1"/>
    <property type="molecule type" value="Genomic_DNA"/>
</dbReference>
<organism evidence="2">
    <name type="scientific">Loa loa</name>
    <name type="common">Eye worm</name>
    <name type="synonym">Filaria loa</name>
    <dbReference type="NCBI Taxonomy" id="7209"/>
    <lineage>
        <taxon>Eukaryota</taxon>
        <taxon>Metazoa</taxon>
        <taxon>Ecdysozoa</taxon>
        <taxon>Nematoda</taxon>
        <taxon>Chromadorea</taxon>
        <taxon>Rhabditida</taxon>
        <taxon>Spirurina</taxon>
        <taxon>Spiruromorpha</taxon>
        <taxon>Filarioidea</taxon>
        <taxon>Onchocercidae</taxon>
        <taxon>Loa</taxon>
    </lineage>
</organism>
<proteinExistence type="predicted"/>
<dbReference type="CTD" id="9946315"/>
<name>A0A1S0TTG9_LOALO</name>
<dbReference type="GeneID" id="9946315"/>
<gene>
    <name evidence="2" type="ORF">LOAG_08882</name>
</gene>
<dbReference type="KEGG" id="loa:LOAG_08882"/>
<dbReference type="InParanoid" id="A0A1S0TTG9"/>
<feature type="region of interest" description="Disordered" evidence="1">
    <location>
        <begin position="1"/>
        <end position="33"/>
    </location>
</feature>
<evidence type="ECO:0000313" key="2">
    <source>
        <dbReference type="EMBL" id="EFO19607.1"/>
    </source>
</evidence>
<reference evidence="2" key="1">
    <citation type="submission" date="2012-04" db="EMBL/GenBank/DDBJ databases">
        <title>The Genome Sequence of Loa loa.</title>
        <authorList>
            <consortium name="The Broad Institute Genome Sequencing Platform"/>
            <consortium name="Broad Institute Genome Sequencing Center for Infectious Disease"/>
            <person name="Nutman T.B."/>
            <person name="Fink D.L."/>
            <person name="Russ C."/>
            <person name="Young S."/>
            <person name="Zeng Q."/>
            <person name="Gargeya S."/>
            <person name="Alvarado L."/>
            <person name="Berlin A."/>
            <person name="Chapman S.B."/>
            <person name="Chen Z."/>
            <person name="Freedman E."/>
            <person name="Gellesch M."/>
            <person name="Goldberg J."/>
            <person name="Griggs A."/>
            <person name="Gujja S."/>
            <person name="Heilman E.R."/>
            <person name="Heiman D."/>
            <person name="Howarth C."/>
            <person name="Mehta T."/>
            <person name="Neiman D."/>
            <person name="Pearson M."/>
            <person name="Roberts A."/>
            <person name="Saif S."/>
            <person name="Shea T."/>
            <person name="Shenoy N."/>
            <person name="Sisk P."/>
            <person name="Stolte C."/>
            <person name="Sykes S."/>
            <person name="White J."/>
            <person name="Yandava C."/>
            <person name="Haas B."/>
            <person name="Henn M.R."/>
            <person name="Nusbaum C."/>
            <person name="Birren B."/>
        </authorList>
    </citation>
    <scope>NUCLEOTIDE SEQUENCE [LARGE SCALE GENOMIC DNA]</scope>
</reference>
<dbReference type="AlphaFoldDB" id="A0A1S0TTG9"/>
<feature type="compositionally biased region" description="Polar residues" evidence="1">
    <location>
        <begin position="1"/>
        <end position="30"/>
    </location>
</feature>
<dbReference type="RefSeq" id="XP_003144461.1">
    <property type="nucleotide sequence ID" value="XM_003144413.1"/>
</dbReference>
<sequence>MARSESSPGNNVARSESSPGNNVARSQSSPGKVFSLNPIYHLITRISQTHSRFVEMLSVIMISVRLKNIAEDNLDRLYWKINMQSNENQVCRILGLILMRK</sequence>
<evidence type="ECO:0000256" key="1">
    <source>
        <dbReference type="SAM" id="MobiDB-lite"/>
    </source>
</evidence>